<dbReference type="AlphaFoldDB" id="A0AAV9LX88"/>
<dbReference type="PANTHER" id="PTHR46101:SF16">
    <property type="entry name" value="HISTIDINE DECARBOXYLASE-LIKE"/>
    <property type="match status" value="1"/>
</dbReference>
<accession>A0AAV9LX88</accession>
<evidence type="ECO:0000256" key="1">
    <source>
        <dbReference type="ARBA" id="ARBA00009533"/>
    </source>
</evidence>
<evidence type="ECO:0000313" key="4">
    <source>
        <dbReference type="Proteomes" id="UP001311915"/>
    </source>
</evidence>
<evidence type="ECO:0000313" key="3">
    <source>
        <dbReference type="EMBL" id="KAK4730356.1"/>
    </source>
</evidence>
<dbReference type="InterPro" id="IPR051151">
    <property type="entry name" value="Group_II_Decarboxylase"/>
</dbReference>
<evidence type="ECO:0000256" key="2">
    <source>
        <dbReference type="ARBA" id="ARBA00022793"/>
    </source>
</evidence>
<reference evidence="3 4" key="1">
    <citation type="submission" date="2023-10" db="EMBL/GenBank/DDBJ databases">
        <title>Genome-Wide Identification Analysis in wild type Solanum Pinnatisectum Reveals Some Genes Defensing Phytophthora Infestans.</title>
        <authorList>
            <person name="Sun C."/>
        </authorList>
    </citation>
    <scope>NUCLEOTIDE SEQUENCE [LARGE SCALE GENOMIC DNA]</scope>
    <source>
        <strain evidence="3">LQN</strain>
        <tissue evidence="3">Leaf</tissue>
    </source>
</reference>
<keyword evidence="2" id="KW-0456">Lyase</keyword>
<comment type="caution">
    <text evidence="3">The sequence shown here is derived from an EMBL/GenBank/DDBJ whole genome shotgun (WGS) entry which is preliminary data.</text>
</comment>
<proteinExistence type="inferred from homology"/>
<comment type="similarity">
    <text evidence="1">Belongs to the group II decarboxylase family.</text>
</comment>
<keyword evidence="4" id="KW-1185">Reference proteome</keyword>
<keyword evidence="2" id="KW-0210">Decarboxylase</keyword>
<gene>
    <name evidence="3" type="ORF">R3W88_023344</name>
</gene>
<dbReference type="EMBL" id="JAWPEI010000004">
    <property type="protein sequence ID" value="KAK4730356.1"/>
    <property type="molecule type" value="Genomic_DNA"/>
</dbReference>
<dbReference type="PANTHER" id="PTHR46101">
    <property type="match status" value="1"/>
</dbReference>
<dbReference type="Proteomes" id="UP001311915">
    <property type="component" value="Unassembled WGS sequence"/>
</dbReference>
<name>A0AAV9LX88_9SOLN</name>
<protein>
    <submittedName>
        <fullName evidence="3">Uncharacterized protein</fullName>
    </submittedName>
</protein>
<organism evidence="3 4">
    <name type="scientific">Solanum pinnatisectum</name>
    <name type="common">tansyleaf nightshade</name>
    <dbReference type="NCBI Taxonomy" id="50273"/>
    <lineage>
        <taxon>Eukaryota</taxon>
        <taxon>Viridiplantae</taxon>
        <taxon>Streptophyta</taxon>
        <taxon>Embryophyta</taxon>
        <taxon>Tracheophyta</taxon>
        <taxon>Spermatophyta</taxon>
        <taxon>Magnoliopsida</taxon>
        <taxon>eudicotyledons</taxon>
        <taxon>Gunneridae</taxon>
        <taxon>Pentapetalae</taxon>
        <taxon>asterids</taxon>
        <taxon>lamiids</taxon>
        <taxon>Solanales</taxon>
        <taxon>Solanaceae</taxon>
        <taxon>Solanoideae</taxon>
        <taxon>Solaneae</taxon>
        <taxon>Solanum</taxon>
    </lineage>
</organism>
<sequence>MAHVIVMPGITREMLDNFIRELVQQRKQWYQDGKTEAPCLADDIGAQNCACTYHKIDNISS</sequence>
<dbReference type="GO" id="GO:0016831">
    <property type="term" value="F:carboxy-lyase activity"/>
    <property type="evidence" value="ECO:0007669"/>
    <property type="project" value="UniProtKB-KW"/>
</dbReference>